<accession>A0A0M3K0K6</accession>
<protein>
    <submittedName>
        <fullName evidence="4">AT-hook motif nuclear-localized protein</fullName>
    </submittedName>
</protein>
<gene>
    <name evidence="2" type="ORF">ASIM_LOCUS13772</name>
</gene>
<evidence type="ECO:0000256" key="1">
    <source>
        <dbReference type="SAM" id="MobiDB-lite"/>
    </source>
</evidence>
<dbReference type="AlphaFoldDB" id="A0A0M3K0K6"/>
<feature type="compositionally biased region" description="Basic residues" evidence="1">
    <location>
        <begin position="53"/>
        <end position="63"/>
    </location>
</feature>
<dbReference type="Proteomes" id="UP000267096">
    <property type="component" value="Unassembled WGS sequence"/>
</dbReference>
<feature type="compositionally biased region" description="Polar residues" evidence="1">
    <location>
        <begin position="137"/>
        <end position="146"/>
    </location>
</feature>
<reference evidence="4" key="1">
    <citation type="submission" date="2017-02" db="UniProtKB">
        <authorList>
            <consortium name="WormBaseParasite"/>
        </authorList>
    </citation>
    <scope>IDENTIFICATION</scope>
</reference>
<feature type="region of interest" description="Disordered" evidence="1">
    <location>
        <begin position="1"/>
        <end position="120"/>
    </location>
</feature>
<feature type="region of interest" description="Disordered" evidence="1">
    <location>
        <begin position="137"/>
        <end position="195"/>
    </location>
</feature>
<dbReference type="WBParaSite" id="ASIM_0001434401-mRNA-1">
    <property type="protein sequence ID" value="ASIM_0001434401-mRNA-1"/>
    <property type="gene ID" value="ASIM_0001434401"/>
</dbReference>
<dbReference type="EMBL" id="UYRR01031493">
    <property type="protein sequence ID" value="VDK50536.1"/>
    <property type="molecule type" value="Genomic_DNA"/>
</dbReference>
<proteinExistence type="predicted"/>
<name>A0A0M3K0K6_ANISI</name>
<evidence type="ECO:0000313" key="3">
    <source>
        <dbReference type="Proteomes" id="UP000267096"/>
    </source>
</evidence>
<feature type="compositionally biased region" description="Polar residues" evidence="1">
    <location>
        <begin position="82"/>
        <end position="119"/>
    </location>
</feature>
<sequence>MFYVPCSSSLPPPQTAITSCVPAAPHPPPQYLASAEVAPPPPQPPTVELTKNGKVKKPRRPRQPKPNSRGRGGNQKRKNSAPEPSSMISTVSNVQQWCPQMNATAPPQTQNAMQPQCPTNGPPKVKDALLKSLLQSAHTSEQTPTRCSSSSSLCSPIPDPAPIMRSSSDNTQPSFAYPDHLSWSTSITDESQKLV</sequence>
<evidence type="ECO:0000313" key="2">
    <source>
        <dbReference type="EMBL" id="VDK50536.1"/>
    </source>
</evidence>
<keyword evidence="3" id="KW-1185">Reference proteome</keyword>
<evidence type="ECO:0000313" key="4">
    <source>
        <dbReference type="WBParaSite" id="ASIM_0001434401-mRNA-1"/>
    </source>
</evidence>
<reference evidence="2 3" key="2">
    <citation type="submission" date="2018-11" db="EMBL/GenBank/DDBJ databases">
        <authorList>
            <consortium name="Pathogen Informatics"/>
        </authorList>
    </citation>
    <scope>NUCLEOTIDE SEQUENCE [LARGE SCALE GENOMIC DNA]</scope>
</reference>
<feature type="compositionally biased region" description="Polar residues" evidence="1">
    <location>
        <begin position="165"/>
        <end position="174"/>
    </location>
</feature>
<organism evidence="4">
    <name type="scientific">Anisakis simplex</name>
    <name type="common">Herring worm</name>
    <dbReference type="NCBI Taxonomy" id="6269"/>
    <lineage>
        <taxon>Eukaryota</taxon>
        <taxon>Metazoa</taxon>
        <taxon>Ecdysozoa</taxon>
        <taxon>Nematoda</taxon>
        <taxon>Chromadorea</taxon>
        <taxon>Rhabditida</taxon>
        <taxon>Spirurina</taxon>
        <taxon>Ascaridomorpha</taxon>
        <taxon>Ascaridoidea</taxon>
        <taxon>Anisakidae</taxon>
        <taxon>Anisakis</taxon>
        <taxon>Anisakis simplex complex</taxon>
    </lineage>
</organism>